<dbReference type="AlphaFoldDB" id="A0A183D6G1"/>
<dbReference type="InterPro" id="IPR001680">
    <property type="entry name" value="WD40_rpt"/>
</dbReference>
<dbReference type="PANTHER" id="PTHR19847">
    <property type="entry name" value="DDB1- AND CUL4-ASSOCIATED FACTOR 11"/>
    <property type="match status" value="1"/>
</dbReference>
<dbReference type="PROSITE" id="PS50294">
    <property type="entry name" value="WD_REPEATS_REGION"/>
    <property type="match status" value="1"/>
</dbReference>
<reference evidence="2 3" key="2">
    <citation type="submission" date="2018-11" db="EMBL/GenBank/DDBJ databases">
        <authorList>
            <consortium name="Pathogen Informatics"/>
        </authorList>
    </citation>
    <scope>NUCLEOTIDE SEQUENCE [LARGE SCALE GENOMIC DNA]</scope>
</reference>
<dbReference type="GO" id="GO:0043161">
    <property type="term" value="P:proteasome-mediated ubiquitin-dependent protein catabolic process"/>
    <property type="evidence" value="ECO:0007669"/>
    <property type="project" value="TreeGrafter"/>
</dbReference>
<dbReference type="InterPro" id="IPR036322">
    <property type="entry name" value="WD40_repeat_dom_sf"/>
</dbReference>
<feature type="repeat" description="WD" evidence="1">
    <location>
        <begin position="1"/>
        <end position="42"/>
    </location>
</feature>
<dbReference type="OrthoDB" id="5865227at2759"/>
<reference evidence="4" key="1">
    <citation type="submission" date="2016-06" db="UniProtKB">
        <authorList>
            <consortium name="WormBaseParasite"/>
        </authorList>
    </citation>
    <scope>IDENTIFICATION</scope>
</reference>
<dbReference type="Pfam" id="PF00400">
    <property type="entry name" value="WD40"/>
    <property type="match status" value="1"/>
</dbReference>
<dbReference type="InterPro" id="IPR051859">
    <property type="entry name" value="DCAF"/>
</dbReference>
<evidence type="ECO:0000256" key="1">
    <source>
        <dbReference type="PROSITE-ProRule" id="PRU00221"/>
    </source>
</evidence>
<dbReference type="WBParaSite" id="GPUH_0000430901-mRNA-1">
    <property type="protein sequence ID" value="GPUH_0000430901-mRNA-1"/>
    <property type="gene ID" value="GPUH_0000430901"/>
</dbReference>
<evidence type="ECO:0000313" key="2">
    <source>
        <dbReference type="EMBL" id="VDK44030.1"/>
    </source>
</evidence>
<dbReference type="EMBL" id="UYRT01007991">
    <property type="protein sequence ID" value="VDK44030.1"/>
    <property type="molecule type" value="Genomic_DNA"/>
</dbReference>
<evidence type="ECO:0000313" key="3">
    <source>
        <dbReference type="Proteomes" id="UP000271098"/>
    </source>
</evidence>
<dbReference type="Proteomes" id="UP000271098">
    <property type="component" value="Unassembled WGS sequence"/>
</dbReference>
<name>A0A183D6G1_9BILA</name>
<accession>A0A183D6G1</accession>
<dbReference type="GO" id="GO:0080008">
    <property type="term" value="C:Cul4-RING E3 ubiquitin ligase complex"/>
    <property type="evidence" value="ECO:0007669"/>
    <property type="project" value="TreeGrafter"/>
</dbReference>
<proteinExistence type="predicted"/>
<dbReference type="SUPFAM" id="SSF50978">
    <property type="entry name" value="WD40 repeat-like"/>
    <property type="match status" value="1"/>
</dbReference>
<sequence>FAGHRDGITYIDGHGDDRYILTNSKDQTIKLWDLRKMSSRKAEKETIKAVRNQRWDYRFQCVPKDLTFADPLEGDGSILTLRGHSLQHTLIRAKFSPERTGRRYVYTGSSRGNVYSKLLSTVYVSKSKSSPRLFCVTGVGTRK</sequence>
<dbReference type="PANTHER" id="PTHR19847:SF7">
    <property type="entry name" value="DDB1- AND CUL4-ASSOCIATED FACTOR 11"/>
    <property type="match status" value="1"/>
</dbReference>
<keyword evidence="1" id="KW-0853">WD repeat</keyword>
<dbReference type="InterPro" id="IPR015943">
    <property type="entry name" value="WD40/YVTN_repeat-like_dom_sf"/>
</dbReference>
<evidence type="ECO:0000313" key="4">
    <source>
        <dbReference type="WBParaSite" id="GPUH_0000430901-mRNA-1"/>
    </source>
</evidence>
<organism evidence="4">
    <name type="scientific">Gongylonema pulchrum</name>
    <dbReference type="NCBI Taxonomy" id="637853"/>
    <lineage>
        <taxon>Eukaryota</taxon>
        <taxon>Metazoa</taxon>
        <taxon>Ecdysozoa</taxon>
        <taxon>Nematoda</taxon>
        <taxon>Chromadorea</taxon>
        <taxon>Rhabditida</taxon>
        <taxon>Spirurina</taxon>
        <taxon>Spiruromorpha</taxon>
        <taxon>Spiruroidea</taxon>
        <taxon>Gongylonematidae</taxon>
        <taxon>Gongylonema</taxon>
    </lineage>
</organism>
<dbReference type="PROSITE" id="PS50082">
    <property type="entry name" value="WD_REPEATS_2"/>
    <property type="match status" value="1"/>
</dbReference>
<keyword evidence="3" id="KW-1185">Reference proteome</keyword>
<gene>
    <name evidence="2" type="ORF">GPUH_LOCUS4302</name>
</gene>
<protein>
    <submittedName>
        <fullName evidence="4">WD_REPEATS_REGION domain-containing protein</fullName>
    </submittedName>
</protein>
<dbReference type="Gene3D" id="2.130.10.10">
    <property type="entry name" value="YVTN repeat-like/Quinoprotein amine dehydrogenase"/>
    <property type="match status" value="1"/>
</dbReference>